<reference evidence="2 3" key="1">
    <citation type="submission" date="2024-10" db="EMBL/GenBank/DDBJ databases">
        <title>Updated reference genomes for cyclostephanoid diatoms.</title>
        <authorList>
            <person name="Roberts W.R."/>
            <person name="Alverson A.J."/>
        </authorList>
    </citation>
    <scope>NUCLEOTIDE SEQUENCE [LARGE SCALE GENOMIC DNA]</scope>
    <source>
        <strain evidence="2 3">AJA228-03</strain>
    </source>
</reference>
<accession>A0ABD3RHQ8</accession>
<gene>
    <name evidence="2" type="ORF">ACHAXA_004508</name>
</gene>
<comment type="caution">
    <text evidence="2">The sequence shown here is derived from an EMBL/GenBank/DDBJ whole genome shotgun (WGS) entry which is preliminary data.</text>
</comment>
<dbReference type="Proteomes" id="UP001530377">
    <property type="component" value="Unassembled WGS sequence"/>
</dbReference>
<feature type="domain" description="AMP-dependent synthetase/ligase" evidence="1">
    <location>
        <begin position="74"/>
        <end position="182"/>
    </location>
</feature>
<evidence type="ECO:0000259" key="1">
    <source>
        <dbReference type="Pfam" id="PF00501"/>
    </source>
</evidence>
<name>A0ABD3RHQ8_9STRA</name>
<dbReference type="Pfam" id="PF00501">
    <property type="entry name" value="AMP-binding"/>
    <property type="match status" value="1"/>
</dbReference>
<sequence>MAAAASVFLRRLALPAASKSSQQQLRLTSNVGFWSSLVPPSSSHSSPNIGVSTLRGSSRGMATMSAGDALAQLASAHPHQEIIRYEHKNVKWTLKHVNYYSDALACGLVDAGLQPGDVMLSWLPMHFAEQHILQFACSKAGFILYHLDPNPERAKSNPEAAKAALAKALELTKANVLFTQEAGNDVNYVNLTTGVIPEIRIFDFAEGMPFFTPRYPHLRFPVHTGYSIVDKEGMFAYKHFLLPSNNLDSLLRGTGCKALDGKTPLFGELVLGKDGIPVETGKVLTNEDVFEAKLWPEFNSILSREYKEIPGVGVVF</sequence>
<dbReference type="SUPFAM" id="SSF56801">
    <property type="entry name" value="Acetyl-CoA synthetase-like"/>
    <property type="match status" value="1"/>
</dbReference>
<keyword evidence="3" id="KW-1185">Reference proteome</keyword>
<organism evidence="2 3">
    <name type="scientific">Cyclostephanos tholiformis</name>
    <dbReference type="NCBI Taxonomy" id="382380"/>
    <lineage>
        <taxon>Eukaryota</taxon>
        <taxon>Sar</taxon>
        <taxon>Stramenopiles</taxon>
        <taxon>Ochrophyta</taxon>
        <taxon>Bacillariophyta</taxon>
        <taxon>Coscinodiscophyceae</taxon>
        <taxon>Thalassiosirophycidae</taxon>
        <taxon>Stephanodiscales</taxon>
        <taxon>Stephanodiscaceae</taxon>
        <taxon>Cyclostephanos</taxon>
    </lineage>
</organism>
<dbReference type="AlphaFoldDB" id="A0ABD3RHQ8"/>
<evidence type="ECO:0000313" key="3">
    <source>
        <dbReference type="Proteomes" id="UP001530377"/>
    </source>
</evidence>
<dbReference type="Gene3D" id="3.40.50.980">
    <property type="match status" value="1"/>
</dbReference>
<protein>
    <recommendedName>
        <fullName evidence="1">AMP-dependent synthetase/ligase domain-containing protein</fullName>
    </recommendedName>
</protein>
<dbReference type="EMBL" id="JALLPB020000274">
    <property type="protein sequence ID" value="KAL3811206.1"/>
    <property type="molecule type" value="Genomic_DNA"/>
</dbReference>
<proteinExistence type="predicted"/>
<dbReference type="InterPro" id="IPR000873">
    <property type="entry name" value="AMP-dep_synth/lig_dom"/>
</dbReference>
<evidence type="ECO:0000313" key="2">
    <source>
        <dbReference type="EMBL" id="KAL3811206.1"/>
    </source>
</evidence>